<keyword evidence="4" id="KW-0808">Transferase</keyword>
<name>A0A9X8ULF1_9FIRM</name>
<dbReference type="PANTHER" id="PTHR12818:SF0">
    <property type="entry name" value="TRNA (ADENINE(37)-N6)-METHYLTRANSFERASE"/>
    <property type="match status" value="1"/>
</dbReference>
<dbReference type="Gene3D" id="2.40.30.70">
    <property type="entry name" value="YaeB-like"/>
    <property type="match status" value="1"/>
</dbReference>
<dbReference type="GO" id="GO:0008168">
    <property type="term" value="F:methyltransferase activity"/>
    <property type="evidence" value="ECO:0007669"/>
    <property type="project" value="UniProtKB-KW"/>
</dbReference>
<proteinExistence type="inferred from homology"/>
<organism evidence="4 5">
    <name type="scientific">Harryflintia acetispora</name>
    <dbReference type="NCBI Taxonomy" id="1849041"/>
    <lineage>
        <taxon>Bacteria</taxon>
        <taxon>Bacillati</taxon>
        <taxon>Bacillota</taxon>
        <taxon>Clostridia</taxon>
        <taxon>Eubacteriales</taxon>
        <taxon>Oscillospiraceae</taxon>
        <taxon>Harryflintia</taxon>
    </lineage>
</organism>
<dbReference type="SUPFAM" id="SSF118196">
    <property type="entry name" value="YaeB-like"/>
    <property type="match status" value="1"/>
</dbReference>
<comment type="caution">
    <text evidence="4">The sequence shown here is derived from an EMBL/GenBank/DDBJ whole genome shotgun (WGS) entry which is preliminary data.</text>
</comment>
<keyword evidence="5" id="KW-1185">Reference proteome</keyword>
<evidence type="ECO:0000313" key="4">
    <source>
        <dbReference type="EMBL" id="TCL45236.1"/>
    </source>
</evidence>
<keyword evidence="4" id="KW-0489">Methyltransferase</keyword>
<feature type="domain" description="TsaA-like" evidence="3">
    <location>
        <begin position="6"/>
        <end position="130"/>
    </location>
</feature>
<dbReference type="EMBL" id="SLUK01000001">
    <property type="protein sequence ID" value="TCL45236.1"/>
    <property type="molecule type" value="Genomic_DNA"/>
</dbReference>
<dbReference type="PROSITE" id="PS51668">
    <property type="entry name" value="TSAA_2"/>
    <property type="match status" value="1"/>
</dbReference>
<dbReference type="RefSeq" id="WP_132083573.1">
    <property type="nucleotide sequence ID" value="NZ_SLUK01000001.1"/>
</dbReference>
<keyword evidence="1" id="KW-0949">S-adenosyl-L-methionine</keyword>
<evidence type="ECO:0000259" key="3">
    <source>
        <dbReference type="PROSITE" id="PS51668"/>
    </source>
</evidence>
<dbReference type="Proteomes" id="UP000294682">
    <property type="component" value="Unassembled WGS sequence"/>
</dbReference>
<dbReference type="InterPro" id="IPR023370">
    <property type="entry name" value="TrmO-like_N"/>
</dbReference>
<dbReference type="InterPro" id="IPR036413">
    <property type="entry name" value="YaeB-like_sf"/>
</dbReference>
<protein>
    <submittedName>
        <fullName evidence="4">tRNA-Thr(GGU) m(6)t(6)A37 methyltransferase TsaA</fullName>
    </submittedName>
</protein>
<dbReference type="Pfam" id="PF01980">
    <property type="entry name" value="TrmO_N"/>
    <property type="match status" value="1"/>
</dbReference>
<dbReference type="CDD" id="cd09281">
    <property type="entry name" value="UPF0066"/>
    <property type="match status" value="1"/>
</dbReference>
<evidence type="ECO:0000256" key="2">
    <source>
        <dbReference type="ARBA" id="ARBA00033753"/>
    </source>
</evidence>
<dbReference type="GO" id="GO:0032259">
    <property type="term" value="P:methylation"/>
    <property type="evidence" value="ECO:0007669"/>
    <property type="project" value="UniProtKB-KW"/>
</dbReference>
<comment type="similarity">
    <text evidence="2">Belongs to the tRNA methyltransferase O family.</text>
</comment>
<dbReference type="PANTHER" id="PTHR12818">
    <property type="entry name" value="TRNA (ADENINE(37)-N6)-METHYLTRANSFERASE"/>
    <property type="match status" value="1"/>
</dbReference>
<dbReference type="InterPro" id="IPR036414">
    <property type="entry name" value="YaeB_N_sf"/>
</dbReference>
<dbReference type="AlphaFoldDB" id="A0A9X8ULF1"/>
<reference evidence="4 5" key="1">
    <citation type="submission" date="2019-03" db="EMBL/GenBank/DDBJ databases">
        <title>Genomic Encyclopedia of Type Strains, Phase IV (KMG-IV): sequencing the most valuable type-strain genomes for metagenomic binning, comparative biology and taxonomic classification.</title>
        <authorList>
            <person name="Goeker M."/>
        </authorList>
    </citation>
    <scope>NUCLEOTIDE SEQUENCE [LARGE SCALE GENOMIC DNA]</scope>
    <source>
        <strain evidence="4 5">DSM 100433</strain>
    </source>
</reference>
<evidence type="ECO:0000313" key="5">
    <source>
        <dbReference type="Proteomes" id="UP000294682"/>
    </source>
</evidence>
<dbReference type="InterPro" id="IPR040372">
    <property type="entry name" value="YaeB-like"/>
</dbReference>
<dbReference type="InterPro" id="IPR023368">
    <property type="entry name" value="UPF0066_cons_site"/>
</dbReference>
<accession>A0A9X8ULF1</accession>
<sequence length="158" mass="17368">MDFLTVNPIGTVHVSENGFQIELFHAYRAGLTGLVGFGHLTTLWWFSGCDDPASRASLSEEHPYAKGPQSLGVFATRSPRRPNPLALSCAGIIGLDEENGVIRLDYLDADDGSPVLDIKPYTPSLDRVEHPAVPVWCSHWPESVEASGDFDWEREISC</sequence>
<evidence type="ECO:0000256" key="1">
    <source>
        <dbReference type="ARBA" id="ARBA00022691"/>
    </source>
</evidence>
<gene>
    <name evidence="4" type="ORF">EDD78_101218</name>
</gene>
<dbReference type="PROSITE" id="PS01318">
    <property type="entry name" value="TSAA_1"/>
    <property type="match status" value="1"/>
</dbReference>